<evidence type="ECO:0000313" key="1">
    <source>
        <dbReference type="EMBL" id="NKY53761.1"/>
    </source>
</evidence>
<organism evidence="1 2">
    <name type="scientific">Nocardia vermiculata</name>
    <dbReference type="NCBI Taxonomy" id="257274"/>
    <lineage>
        <taxon>Bacteria</taxon>
        <taxon>Bacillati</taxon>
        <taxon>Actinomycetota</taxon>
        <taxon>Actinomycetes</taxon>
        <taxon>Mycobacteriales</taxon>
        <taxon>Nocardiaceae</taxon>
        <taxon>Nocardia</taxon>
    </lineage>
</organism>
<dbReference type="GO" id="GO:0016491">
    <property type="term" value="F:oxidoreductase activity"/>
    <property type="evidence" value="ECO:0007669"/>
    <property type="project" value="InterPro"/>
</dbReference>
<proteinExistence type="predicted"/>
<dbReference type="Gene3D" id="1.10.620.20">
    <property type="entry name" value="Ribonucleotide Reductase, subunit A"/>
    <property type="match status" value="1"/>
</dbReference>
<keyword evidence="2" id="KW-1185">Reference proteome</keyword>
<dbReference type="EMBL" id="JAAXOP010000020">
    <property type="protein sequence ID" value="NKY53761.1"/>
    <property type="molecule type" value="Genomic_DNA"/>
</dbReference>
<dbReference type="SUPFAM" id="SSF47240">
    <property type="entry name" value="Ferritin-like"/>
    <property type="match status" value="1"/>
</dbReference>
<sequence length="336" mass="38261">MTLSEYRESLAILSEGSVHRKFDPYLDIDWDAPEMAMDPDDPRWVLSPELDPLGATEWYRSQPLQRRIEIGKWRTANVIKVGSAFESILIRGMLQYIMKLPNGSPEFRYCLHEMTEECNHIQMFQELVNRIGVDVPGMRPLFRVLSPYIGVAGGYVHAILFIGILGGEEPIDHYQKALIREGDTIPPVVRRVMQIHIAEEARHIGFAGEFLTSHVERMGRVNTALCGVAFPLAMRWLAGEIMAPPRSFAREFDIPREVIDEAFWDSPTSRRILAGYFGDMRKLAGDLGLMNPVTRALWTLMKIDGEPSRYRSEPQRRRPAVTQLPIVGSLMERLAA</sequence>
<dbReference type="InterPro" id="IPR009078">
    <property type="entry name" value="Ferritin-like_SF"/>
</dbReference>
<dbReference type="Proteomes" id="UP000565711">
    <property type="component" value="Unassembled WGS sequence"/>
</dbReference>
<accession>A0A846Y7P8</accession>
<dbReference type="RefSeq" id="WP_067878400.1">
    <property type="nucleotide sequence ID" value="NZ_JAAXOP010000020.1"/>
</dbReference>
<gene>
    <name evidence="1" type="ORF">HGA08_26550</name>
</gene>
<evidence type="ECO:0000313" key="2">
    <source>
        <dbReference type="Proteomes" id="UP000565711"/>
    </source>
</evidence>
<comment type="caution">
    <text evidence="1">The sequence shown here is derived from an EMBL/GenBank/DDBJ whole genome shotgun (WGS) entry which is preliminary data.</text>
</comment>
<dbReference type="AlphaFoldDB" id="A0A846Y7P8"/>
<dbReference type="InterPro" id="IPR012348">
    <property type="entry name" value="RNR-like"/>
</dbReference>
<protein>
    <submittedName>
        <fullName evidence="1">Diiron oxygenase</fullName>
    </submittedName>
</protein>
<dbReference type="InterPro" id="IPR025859">
    <property type="entry name" value="AurF/CmlI"/>
</dbReference>
<name>A0A846Y7P8_9NOCA</name>
<reference evidence="1 2" key="1">
    <citation type="submission" date="2020-04" db="EMBL/GenBank/DDBJ databases">
        <title>MicrobeNet Type strains.</title>
        <authorList>
            <person name="Nicholson A.C."/>
        </authorList>
    </citation>
    <scope>NUCLEOTIDE SEQUENCE [LARGE SCALE GENOMIC DNA]</scope>
    <source>
        <strain evidence="1 2">JCM 12354</strain>
    </source>
</reference>
<dbReference type="Pfam" id="PF11583">
    <property type="entry name" value="AurF"/>
    <property type="match status" value="1"/>
</dbReference>